<keyword evidence="1" id="KW-0732">Signal</keyword>
<proteinExistence type="predicted"/>
<reference evidence="2 3" key="1">
    <citation type="submission" date="2017-10" db="EMBL/GenBank/DDBJ databases">
        <title>Sphingobium yanoikuyae S72.</title>
        <authorList>
            <person name="Sanchez E."/>
            <person name="Bustos P."/>
            <person name="Mendoza P."/>
            <person name="Guo X."/>
            <person name="Mendoza A."/>
        </authorList>
    </citation>
    <scope>NUCLEOTIDE SEQUENCE [LARGE SCALE GENOMIC DNA]</scope>
    <source>
        <strain evidence="2 3">S72</strain>
    </source>
</reference>
<dbReference type="RefSeq" id="WP_097384106.1">
    <property type="nucleotide sequence ID" value="NZ_CP023741.1"/>
</dbReference>
<evidence type="ECO:0000313" key="2">
    <source>
        <dbReference type="EMBL" id="ATI81035.1"/>
    </source>
</evidence>
<dbReference type="GeneID" id="57778007"/>
<dbReference type="Proteomes" id="UP000219422">
    <property type="component" value="Chromosome"/>
</dbReference>
<dbReference type="AlphaFoldDB" id="A0A291N1E4"/>
<accession>A0A291N1E4</accession>
<sequence>MKKASLTILCTAIGFVAMPCAAQTFTYDCDTPGGHFSKLENVANGPDYAITGEVKARRLYGSSDWLPTALISLASADGRQQIAIRLLADKPETEDARQGEVSFTTFLKVDGVVQEGKPLAMVALGTAVPFSLRLTEGDAIVKFGTVEKHLPFKRGDKPLAMVGCSSGEFVFTNLAMPSG</sequence>
<feature type="chain" id="PRO_5012380717" evidence="1">
    <location>
        <begin position="22"/>
        <end position="179"/>
    </location>
</feature>
<dbReference type="EMBL" id="CP023741">
    <property type="protein sequence ID" value="ATI81035.1"/>
    <property type="molecule type" value="Genomic_DNA"/>
</dbReference>
<dbReference type="KEGG" id="sya:A6768_14305"/>
<gene>
    <name evidence="2" type="ORF">A6768_14305</name>
</gene>
<protein>
    <submittedName>
        <fullName evidence="2">Uncharacterized protein</fullName>
    </submittedName>
</protein>
<evidence type="ECO:0000256" key="1">
    <source>
        <dbReference type="SAM" id="SignalP"/>
    </source>
</evidence>
<feature type="signal peptide" evidence="1">
    <location>
        <begin position="1"/>
        <end position="21"/>
    </location>
</feature>
<evidence type="ECO:0000313" key="3">
    <source>
        <dbReference type="Proteomes" id="UP000219422"/>
    </source>
</evidence>
<organism evidence="2 3">
    <name type="scientific">Sphingobium yanoikuyae</name>
    <name type="common">Sphingomonas yanoikuyae</name>
    <dbReference type="NCBI Taxonomy" id="13690"/>
    <lineage>
        <taxon>Bacteria</taxon>
        <taxon>Pseudomonadati</taxon>
        <taxon>Pseudomonadota</taxon>
        <taxon>Alphaproteobacteria</taxon>
        <taxon>Sphingomonadales</taxon>
        <taxon>Sphingomonadaceae</taxon>
        <taxon>Sphingobium</taxon>
    </lineage>
</organism>
<name>A0A291N1E4_SPHYA</name>